<proteinExistence type="predicted"/>
<dbReference type="EMBL" id="RCYZ01000001">
    <property type="protein sequence ID" value="TPG72133.1"/>
    <property type="molecule type" value="Genomic_DNA"/>
</dbReference>
<dbReference type="Proteomes" id="UP000317646">
    <property type="component" value="Unassembled WGS sequence"/>
</dbReference>
<evidence type="ECO:0000313" key="2">
    <source>
        <dbReference type="Proteomes" id="UP000317646"/>
    </source>
</evidence>
<dbReference type="RefSeq" id="WP_140464886.1">
    <property type="nucleotide sequence ID" value="NZ_RCYZ01000001.1"/>
</dbReference>
<gene>
    <name evidence="1" type="ORF">EAH73_02510</name>
</gene>
<evidence type="ECO:0000313" key="1">
    <source>
        <dbReference type="EMBL" id="TPG72133.1"/>
    </source>
</evidence>
<accession>A0A502HF60</accession>
<dbReference type="AlphaFoldDB" id="A0A502HF60"/>
<dbReference type="OrthoDB" id="852227at2"/>
<evidence type="ECO:0008006" key="3">
    <source>
        <dbReference type="Google" id="ProtNLM"/>
    </source>
</evidence>
<keyword evidence="2" id="KW-1185">Reference proteome</keyword>
<name>A0A502HF60_9BACT</name>
<organism evidence="1 2">
    <name type="scientific">Hymenobacter nivis</name>
    <dbReference type="NCBI Taxonomy" id="1850093"/>
    <lineage>
        <taxon>Bacteria</taxon>
        <taxon>Pseudomonadati</taxon>
        <taxon>Bacteroidota</taxon>
        <taxon>Cytophagia</taxon>
        <taxon>Cytophagales</taxon>
        <taxon>Hymenobacteraceae</taxon>
        <taxon>Hymenobacter</taxon>
    </lineage>
</organism>
<protein>
    <recommendedName>
        <fullName evidence="3">STAS/SEC14 domain-containing protein</fullName>
    </recommendedName>
</protein>
<reference evidence="1 2" key="1">
    <citation type="journal article" date="2019" name="Environ. Microbiol.">
        <title>Species interactions and distinct microbial communities in high Arctic permafrost affected cryosols are associated with the CH4 and CO2 gas fluxes.</title>
        <authorList>
            <person name="Altshuler I."/>
            <person name="Hamel J."/>
            <person name="Turney S."/>
            <person name="Magnuson E."/>
            <person name="Levesque R."/>
            <person name="Greer C."/>
            <person name="Whyte L.G."/>
        </authorList>
    </citation>
    <scope>NUCLEOTIDE SEQUENCE [LARGE SCALE GENOMIC DNA]</scope>
    <source>
        <strain evidence="1 2">S9.2P</strain>
    </source>
</reference>
<comment type="caution">
    <text evidence="1">The sequence shown here is derived from an EMBL/GenBank/DDBJ whole genome shotgun (WGS) entry which is preliminary data.</text>
</comment>
<sequence length="150" mass="16817">MQPAPFILLHKLADDYGAPVASFYQCPSDDLLYVRWHGHLTAAEVVKGFRSLLAWQQQLAPTRLLLDRSRSTGEWADALPWLRFEWLPAARAAGLQAVSYVYSTDFPSRHDSEAFLESVRGYVPVELFGSSHEALAWLCHPHKPSSALPA</sequence>